<organism evidence="2">
    <name type="scientific">Sesamum latifolium</name>
    <dbReference type="NCBI Taxonomy" id="2727402"/>
    <lineage>
        <taxon>Eukaryota</taxon>
        <taxon>Viridiplantae</taxon>
        <taxon>Streptophyta</taxon>
        <taxon>Embryophyta</taxon>
        <taxon>Tracheophyta</taxon>
        <taxon>Spermatophyta</taxon>
        <taxon>Magnoliopsida</taxon>
        <taxon>eudicotyledons</taxon>
        <taxon>Gunneridae</taxon>
        <taxon>Pentapetalae</taxon>
        <taxon>asterids</taxon>
        <taxon>lamiids</taxon>
        <taxon>Lamiales</taxon>
        <taxon>Pedaliaceae</taxon>
        <taxon>Sesamum</taxon>
    </lineage>
</organism>
<dbReference type="Pfam" id="PF08284">
    <property type="entry name" value="RVP_2"/>
    <property type="match status" value="1"/>
</dbReference>
<dbReference type="PANTHER" id="PTHR15503">
    <property type="entry name" value="LDOC1 RELATED"/>
    <property type="match status" value="1"/>
</dbReference>
<dbReference type="CDD" id="cd00303">
    <property type="entry name" value="retropepsin_like"/>
    <property type="match status" value="1"/>
</dbReference>
<dbReference type="SUPFAM" id="SSF56672">
    <property type="entry name" value="DNA/RNA polymerases"/>
    <property type="match status" value="1"/>
</dbReference>
<feature type="domain" description="Reverse transcriptase" evidence="1">
    <location>
        <begin position="257"/>
        <end position="327"/>
    </location>
</feature>
<dbReference type="InterPro" id="IPR032567">
    <property type="entry name" value="RTL1-rel"/>
</dbReference>
<evidence type="ECO:0000259" key="1">
    <source>
        <dbReference type="Pfam" id="PF00078"/>
    </source>
</evidence>
<dbReference type="CDD" id="cd01647">
    <property type="entry name" value="RT_LTR"/>
    <property type="match status" value="1"/>
</dbReference>
<dbReference type="AlphaFoldDB" id="A0AAW2X4D4"/>
<dbReference type="EMBL" id="JACGWN010000005">
    <property type="protein sequence ID" value="KAL0448683.1"/>
    <property type="molecule type" value="Genomic_DNA"/>
</dbReference>
<dbReference type="InterPro" id="IPR000477">
    <property type="entry name" value="RT_dom"/>
</dbReference>
<evidence type="ECO:0000313" key="2">
    <source>
        <dbReference type="EMBL" id="KAL0448683.1"/>
    </source>
</evidence>
<dbReference type="PANTHER" id="PTHR15503:SF45">
    <property type="entry name" value="RNA-DIRECTED DNA POLYMERASE HOMOLOG"/>
    <property type="match status" value="1"/>
</dbReference>
<reference evidence="2" key="1">
    <citation type="submission" date="2020-06" db="EMBL/GenBank/DDBJ databases">
        <authorList>
            <person name="Li T."/>
            <person name="Hu X."/>
            <person name="Zhang T."/>
            <person name="Song X."/>
            <person name="Zhang H."/>
            <person name="Dai N."/>
            <person name="Sheng W."/>
            <person name="Hou X."/>
            <person name="Wei L."/>
        </authorList>
    </citation>
    <scope>NUCLEOTIDE SEQUENCE</scope>
    <source>
        <strain evidence="2">KEN1</strain>
        <tissue evidence="2">Leaf</tissue>
    </source>
</reference>
<dbReference type="SUPFAM" id="SSF50630">
    <property type="entry name" value="Acid proteases"/>
    <property type="match status" value="1"/>
</dbReference>
<sequence length="330" mass="37064">MTQAEAANAEDVVTCTITVDNLQAYALFDCGATHSFISKKFAKHLNRAQVSLDEPYRVATPGNTVLVTNLVYPNCEISLDSYKLKANLIQINMREFDVILGMDWLACNFAHVDCRGKIVNFHPPNGEGFSFQGGTKGQSRKTCTILSTAQAVRAIKKGCEALLAFTIDTRVGPIKLEDILIVREFPDVFPDDLPGPPPDREIEFEVNLVPGATPVSKTPYRMAPVELRELKKQLQELMDKKLIRPSVSSWGAPVLFVKKKDGSLRLCIDYRELNKLMVKNKYPLSRIDDLFDQLKGAQVFLKIDLRSGYHQLRIKADDIAKCAFRTRYGH</sequence>
<dbReference type="Gene3D" id="3.10.10.10">
    <property type="entry name" value="HIV Type 1 Reverse Transcriptase, subunit A, domain 1"/>
    <property type="match status" value="1"/>
</dbReference>
<comment type="caution">
    <text evidence="2">The sequence shown here is derived from an EMBL/GenBank/DDBJ whole genome shotgun (WGS) entry which is preliminary data.</text>
</comment>
<accession>A0AAW2X4D4</accession>
<dbReference type="InterPro" id="IPR021109">
    <property type="entry name" value="Peptidase_aspartic_dom_sf"/>
</dbReference>
<reference evidence="2" key="2">
    <citation type="journal article" date="2024" name="Plant">
        <title>Genomic evolution and insights into agronomic trait innovations of Sesamum species.</title>
        <authorList>
            <person name="Miao H."/>
            <person name="Wang L."/>
            <person name="Qu L."/>
            <person name="Liu H."/>
            <person name="Sun Y."/>
            <person name="Le M."/>
            <person name="Wang Q."/>
            <person name="Wei S."/>
            <person name="Zheng Y."/>
            <person name="Lin W."/>
            <person name="Duan Y."/>
            <person name="Cao H."/>
            <person name="Xiong S."/>
            <person name="Wang X."/>
            <person name="Wei L."/>
            <person name="Li C."/>
            <person name="Ma Q."/>
            <person name="Ju M."/>
            <person name="Zhao R."/>
            <person name="Li G."/>
            <person name="Mu C."/>
            <person name="Tian Q."/>
            <person name="Mei H."/>
            <person name="Zhang T."/>
            <person name="Gao T."/>
            <person name="Zhang H."/>
        </authorList>
    </citation>
    <scope>NUCLEOTIDE SEQUENCE</scope>
    <source>
        <strain evidence="2">KEN1</strain>
    </source>
</reference>
<dbReference type="Pfam" id="PF00078">
    <property type="entry name" value="RVT_1"/>
    <property type="match status" value="1"/>
</dbReference>
<proteinExistence type="predicted"/>
<dbReference type="InterPro" id="IPR043502">
    <property type="entry name" value="DNA/RNA_pol_sf"/>
</dbReference>
<protein>
    <submittedName>
        <fullName evidence="2">Transposon Ty3-G Gag-Pol polyprotein</fullName>
    </submittedName>
</protein>
<name>A0AAW2X4D4_9LAMI</name>
<dbReference type="Gene3D" id="2.40.70.10">
    <property type="entry name" value="Acid Proteases"/>
    <property type="match status" value="1"/>
</dbReference>
<gene>
    <name evidence="2" type="ORF">Slati_1424700</name>
</gene>